<evidence type="ECO:0000313" key="3">
    <source>
        <dbReference type="Proteomes" id="UP001567538"/>
    </source>
</evidence>
<keyword evidence="3" id="KW-1185">Reference proteome</keyword>
<name>A0ABD1G930_SALDI</name>
<proteinExistence type="predicted"/>
<dbReference type="AlphaFoldDB" id="A0ABD1G930"/>
<comment type="caution">
    <text evidence="2">The sequence shown here is derived from an EMBL/GenBank/DDBJ whole genome shotgun (WGS) entry which is preliminary data.</text>
</comment>
<accession>A0ABD1G930</accession>
<gene>
    <name evidence="2" type="ORF">AAHA92_24626</name>
</gene>
<feature type="region of interest" description="Disordered" evidence="1">
    <location>
        <begin position="21"/>
        <end position="70"/>
    </location>
</feature>
<dbReference type="EMBL" id="JBEAFC010000009">
    <property type="protein sequence ID" value="KAL1540245.1"/>
    <property type="molecule type" value="Genomic_DNA"/>
</dbReference>
<evidence type="ECO:0000313" key="2">
    <source>
        <dbReference type="EMBL" id="KAL1540245.1"/>
    </source>
</evidence>
<feature type="compositionally biased region" description="Pro residues" evidence="1">
    <location>
        <begin position="28"/>
        <end position="38"/>
    </location>
</feature>
<evidence type="ECO:0000256" key="1">
    <source>
        <dbReference type="SAM" id="MobiDB-lite"/>
    </source>
</evidence>
<organism evidence="2 3">
    <name type="scientific">Salvia divinorum</name>
    <name type="common">Maria pastora</name>
    <name type="synonym">Diviner's sage</name>
    <dbReference type="NCBI Taxonomy" id="28513"/>
    <lineage>
        <taxon>Eukaryota</taxon>
        <taxon>Viridiplantae</taxon>
        <taxon>Streptophyta</taxon>
        <taxon>Embryophyta</taxon>
        <taxon>Tracheophyta</taxon>
        <taxon>Spermatophyta</taxon>
        <taxon>Magnoliopsida</taxon>
        <taxon>eudicotyledons</taxon>
        <taxon>Gunneridae</taxon>
        <taxon>Pentapetalae</taxon>
        <taxon>asterids</taxon>
        <taxon>lamiids</taxon>
        <taxon>Lamiales</taxon>
        <taxon>Lamiaceae</taxon>
        <taxon>Nepetoideae</taxon>
        <taxon>Mentheae</taxon>
        <taxon>Salviinae</taxon>
        <taxon>Salvia</taxon>
        <taxon>Salvia subgen. Calosphace</taxon>
    </lineage>
</organism>
<reference evidence="2 3" key="1">
    <citation type="submission" date="2024-06" db="EMBL/GenBank/DDBJ databases">
        <title>A chromosome level genome sequence of Diviner's sage (Salvia divinorum).</title>
        <authorList>
            <person name="Ford S.A."/>
            <person name="Ro D.-K."/>
            <person name="Ness R.W."/>
            <person name="Phillips M.A."/>
        </authorList>
    </citation>
    <scope>NUCLEOTIDE SEQUENCE [LARGE SCALE GENOMIC DNA]</scope>
    <source>
        <strain evidence="2">SAF-2024a</strain>
        <tissue evidence="2">Leaf</tissue>
    </source>
</reference>
<protein>
    <submittedName>
        <fullName evidence="2">Uncharacterized protein</fullName>
    </submittedName>
</protein>
<dbReference type="Proteomes" id="UP001567538">
    <property type="component" value="Unassembled WGS sequence"/>
</dbReference>
<sequence>MLISLFAIRLRRLSSQFASASAASLRNLPPPPPPPPQSPSIALSLPHLSDTSSGAVCDHSEYLGTSAENS</sequence>